<feature type="binding site" evidence="14">
    <location>
        <position position="169"/>
    </location>
    <ligand>
        <name>NADP(+)</name>
        <dbReference type="ChEBI" id="CHEBI:58349"/>
    </ligand>
</feature>
<dbReference type="InterPro" id="IPR024072">
    <property type="entry name" value="DHFR-like_dom_sf"/>
</dbReference>
<dbReference type="NCBIfam" id="TIGR00326">
    <property type="entry name" value="eubact_ribD"/>
    <property type="match status" value="1"/>
</dbReference>
<dbReference type="GO" id="GO:0009231">
    <property type="term" value="P:riboflavin biosynthetic process"/>
    <property type="evidence" value="ECO:0007669"/>
    <property type="project" value="UniProtKB-UniPathway"/>
</dbReference>
<feature type="binding site" evidence="14">
    <location>
        <position position="219"/>
    </location>
    <ligand>
        <name>substrate</name>
    </ligand>
</feature>
<dbReference type="InterPro" id="IPR016193">
    <property type="entry name" value="Cytidine_deaminase-like"/>
</dbReference>
<dbReference type="PANTHER" id="PTHR38011">
    <property type="entry name" value="DIHYDROFOLATE REDUCTASE FAMILY PROTEIN (AFU_ORTHOLOGUE AFUA_8G06820)"/>
    <property type="match status" value="1"/>
</dbReference>
<evidence type="ECO:0000256" key="12">
    <source>
        <dbReference type="PIRNR" id="PIRNR006769"/>
    </source>
</evidence>
<feature type="binding site" evidence="15">
    <location>
        <position position="90"/>
    </location>
    <ligand>
        <name>Zn(2+)</name>
        <dbReference type="ChEBI" id="CHEBI:29105"/>
        <note>catalytic</note>
    </ligand>
</feature>
<feature type="binding site" evidence="14">
    <location>
        <position position="215"/>
    </location>
    <ligand>
        <name>NADP(+)</name>
        <dbReference type="ChEBI" id="CHEBI:58349"/>
    </ligand>
</feature>
<comment type="pathway">
    <text evidence="3 12">Cofactor biosynthesis; riboflavin biosynthesis; 5-amino-6-(D-ribitylamino)uracil from GTP: step 3/4.</text>
</comment>
<dbReference type="Gene3D" id="3.40.430.10">
    <property type="entry name" value="Dihydrofolate Reductase, subunit A"/>
    <property type="match status" value="1"/>
</dbReference>
<protein>
    <recommendedName>
        <fullName evidence="12">Riboflavin biosynthesis protein RibD</fullName>
    </recommendedName>
    <domain>
        <recommendedName>
            <fullName evidence="12">Diaminohydroxyphosphoribosylaminopyrimidine deaminase</fullName>
            <shortName evidence="12">DRAP deaminase</shortName>
            <ecNumber evidence="12">3.5.4.26</ecNumber>
        </recommendedName>
        <alternativeName>
            <fullName evidence="12">Riboflavin-specific deaminase</fullName>
        </alternativeName>
    </domain>
    <domain>
        <recommendedName>
            <fullName evidence="12">5-amino-6-(5-phosphoribosylamino)uracil reductase</fullName>
            <ecNumber evidence="12">1.1.1.193</ecNumber>
        </recommendedName>
        <alternativeName>
            <fullName evidence="12">HTP reductase</fullName>
        </alternativeName>
    </domain>
</protein>
<dbReference type="Pfam" id="PF01872">
    <property type="entry name" value="RibD_C"/>
    <property type="match status" value="1"/>
</dbReference>
<feature type="binding site" evidence="14">
    <location>
        <position position="199"/>
    </location>
    <ligand>
        <name>NADP(+)</name>
        <dbReference type="ChEBI" id="CHEBI:58349"/>
    </ligand>
</feature>
<comment type="catalytic activity">
    <reaction evidence="12">
        <text>2,5-diamino-6-hydroxy-4-(5-phosphoribosylamino)-pyrimidine + H2O + H(+) = 5-amino-6-(5-phospho-D-ribosylamino)uracil + NH4(+)</text>
        <dbReference type="Rhea" id="RHEA:21868"/>
        <dbReference type="ChEBI" id="CHEBI:15377"/>
        <dbReference type="ChEBI" id="CHEBI:15378"/>
        <dbReference type="ChEBI" id="CHEBI:28938"/>
        <dbReference type="ChEBI" id="CHEBI:58453"/>
        <dbReference type="ChEBI" id="CHEBI:58614"/>
        <dbReference type="EC" id="3.5.4.26"/>
    </reaction>
</comment>
<evidence type="ECO:0000256" key="9">
    <source>
        <dbReference type="ARBA" id="ARBA00022857"/>
    </source>
</evidence>
<comment type="caution">
    <text evidence="17">The sequence shown here is derived from an EMBL/GenBank/DDBJ whole genome shotgun (WGS) entry which is preliminary data.</text>
</comment>
<keyword evidence="18" id="KW-1185">Reference proteome</keyword>
<dbReference type="GO" id="GO:0008835">
    <property type="term" value="F:diaminohydroxyphosphoribosylaminopyrimidine deaminase activity"/>
    <property type="evidence" value="ECO:0007669"/>
    <property type="project" value="UniProtKB-EC"/>
</dbReference>
<dbReference type="GO" id="GO:0008270">
    <property type="term" value="F:zinc ion binding"/>
    <property type="evidence" value="ECO:0007669"/>
    <property type="project" value="InterPro"/>
</dbReference>
<dbReference type="PROSITE" id="PS51747">
    <property type="entry name" value="CYT_DCMP_DEAMINASES_2"/>
    <property type="match status" value="1"/>
</dbReference>
<name>A0A506UEI9_9HYPH</name>
<organism evidence="17 18">
    <name type="scientific">Pararhizobium mangrovi</name>
    <dbReference type="NCBI Taxonomy" id="2590452"/>
    <lineage>
        <taxon>Bacteria</taxon>
        <taxon>Pseudomonadati</taxon>
        <taxon>Pseudomonadota</taxon>
        <taxon>Alphaproteobacteria</taxon>
        <taxon>Hyphomicrobiales</taxon>
        <taxon>Rhizobiaceae</taxon>
        <taxon>Rhizobium/Agrobacterium group</taxon>
        <taxon>Pararhizobium</taxon>
    </lineage>
</organism>
<comment type="similarity">
    <text evidence="5 12">In the C-terminal section; belongs to the HTP reductase family.</text>
</comment>
<dbReference type="RefSeq" id="WP_141165463.1">
    <property type="nucleotide sequence ID" value="NZ_VHLH01000003.1"/>
</dbReference>
<keyword evidence="7 12" id="KW-0479">Metal-binding</keyword>
<keyword evidence="11" id="KW-0511">Multifunctional enzyme</keyword>
<comment type="pathway">
    <text evidence="2 12">Cofactor biosynthesis; riboflavin biosynthesis; 5-amino-6-(D-ribitylamino)uracil from GTP: step 2/4.</text>
</comment>
<comment type="function">
    <text evidence="1 12">Converts 2,5-diamino-6-(ribosylamino)-4(3h)-pyrimidinone 5'-phosphate into 5-amino-6-(ribosylamino)-2,4(1h,3h)-pyrimidinedione 5'-phosphate.</text>
</comment>
<dbReference type="Gene3D" id="3.40.140.10">
    <property type="entry name" value="Cytidine Deaminase, domain 2"/>
    <property type="match status" value="1"/>
</dbReference>
<evidence type="ECO:0000256" key="8">
    <source>
        <dbReference type="ARBA" id="ARBA00022833"/>
    </source>
</evidence>
<gene>
    <name evidence="17" type="primary">ribD</name>
    <name evidence="17" type="ORF">FJU11_02595</name>
</gene>
<dbReference type="Proteomes" id="UP000320314">
    <property type="component" value="Unassembled WGS sequence"/>
</dbReference>
<dbReference type="UniPathway" id="UPA00275">
    <property type="reaction ID" value="UER00401"/>
</dbReference>
<dbReference type="Pfam" id="PF00383">
    <property type="entry name" value="dCMP_cyt_deam_1"/>
    <property type="match status" value="1"/>
</dbReference>
<dbReference type="GO" id="GO:0008703">
    <property type="term" value="F:5-amino-6-(5-phosphoribosylamino)uracil reductase activity"/>
    <property type="evidence" value="ECO:0007669"/>
    <property type="project" value="UniProtKB-EC"/>
</dbReference>
<dbReference type="InterPro" id="IPR050765">
    <property type="entry name" value="Riboflavin_Biosynth_HTPR"/>
</dbReference>
<dbReference type="InterPro" id="IPR002125">
    <property type="entry name" value="CMP_dCMP_dom"/>
</dbReference>
<feature type="binding site" evidence="14">
    <location>
        <position position="222"/>
    </location>
    <ligand>
        <name>substrate</name>
    </ligand>
</feature>
<dbReference type="OrthoDB" id="9800865at2"/>
<evidence type="ECO:0000256" key="3">
    <source>
        <dbReference type="ARBA" id="ARBA00004910"/>
    </source>
</evidence>
<evidence type="ECO:0000256" key="7">
    <source>
        <dbReference type="ARBA" id="ARBA00022723"/>
    </source>
</evidence>
<dbReference type="AlphaFoldDB" id="A0A506UEI9"/>
<dbReference type="EMBL" id="VHLH01000003">
    <property type="protein sequence ID" value="TPW31866.1"/>
    <property type="molecule type" value="Genomic_DNA"/>
</dbReference>
<evidence type="ECO:0000259" key="16">
    <source>
        <dbReference type="PROSITE" id="PS51747"/>
    </source>
</evidence>
<evidence type="ECO:0000256" key="1">
    <source>
        <dbReference type="ARBA" id="ARBA00002151"/>
    </source>
</evidence>
<feature type="domain" description="CMP/dCMP-type deaminase" evidence="16">
    <location>
        <begin position="12"/>
        <end position="137"/>
    </location>
</feature>
<dbReference type="PROSITE" id="PS00903">
    <property type="entry name" value="CYT_DCMP_DEAMINASES_1"/>
    <property type="match status" value="1"/>
</dbReference>
<feature type="binding site" evidence="14">
    <location>
        <position position="310"/>
    </location>
    <ligand>
        <name>substrate</name>
    </ligand>
</feature>
<evidence type="ECO:0000256" key="13">
    <source>
        <dbReference type="PIRSR" id="PIRSR006769-1"/>
    </source>
</evidence>
<evidence type="ECO:0000256" key="10">
    <source>
        <dbReference type="ARBA" id="ARBA00023002"/>
    </source>
</evidence>
<comment type="cofactor">
    <cofactor evidence="12 15">
        <name>Zn(2+)</name>
        <dbReference type="ChEBI" id="CHEBI:29105"/>
    </cofactor>
    <text evidence="12 15">Binds 1 zinc ion.</text>
</comment>
<dbReference type="EC" id="1.1.1.193" evidence="12"/>
<keyword evidence="12 17" id="KW-0378">Hydrolase</keyword>
<feature type="binding site" evidence="14">
    <location>
        <begin position="312"/>
        <end position="318"/>
    </location>
    <ligand>
        <name>NADP(+)</name>
        <dbReference type="ChEBI" id="CHEBI:58349"/>
    </ligand>
</feature>
<feature type="binding site" evidence="15">
    <location>
        <position position="99"/>
    </location>
    <ligand>
        <name>Zn(2+)</name>
        <dbReference type="ChEBI" id="CHEBI:29105"/>
        <note>catalytic</note>
    </ligand>
</feature>
<feature type="binding site" evidence="15">
    <location>
        <position position="65"/>
    </location>
    <ligand>
        <name>Zn(2+)</name>
        <dbReference type="ChEBI" id="CHEBI:29105"/>
        <note>catalytic</note>
    </ligand>
</feature>
<evidence type="ECO:0000256" key="11">
    <source>
        <dbReference type="ARBA" id="ARBA00023268"/>
    </source>
</evidence>
<dbReference type="CDD" id="cd01284">
    <property type="entry name" value="Riboflavin_deaminase-reductase"/>
    <property type="match status" value="1"/>
</dbReference>
<keyword evidence="9 12" id="KW-0521">NADP</keyword>
<evidence type="ECO:0000256" key="14">
    <source>
        <dbReference type="PIRSR" id="PIRSR006769-2"/>
    </source>
</evidence>
<evidence type="ECO:0000256" key="2">
    <source>
        <dbReference type="ARBA" id="ARBA00004882"/>
    </source>
</evidence>
<dbReference type="InterPro" id="IPR002734">
    <property type="entry name" value="RibDG_C"/>
</dbReference>
<evidence type="ECO:0000313" key="17">
    <source>
        <dbReference type="EMBL" id="TPW31866.1"/>
    </source>
</evidence>
<comment type="similarity">
    <text evidence="4 12">In the N-terminal section; belongs to the cytidine and deoxycytidylate deaminase family.</text>
</comment>
<evidence type="ECO:0000256" key="5">
    <source>
        <dbReference type="ARBA" id="ARBA00007417"/>
    </source>
</evidence>
<evidence type="ECO:0000256" key="15">
    <source>
        <dbReference type="PIRSR" id="PIRSR006769-3"/>
    </source>
</evidence>
<feature type="binding site" evidence="14">
    <location>
        <position position="211"/>
    </location>
    <ligand>
        <name>NADP(+)</name>
        <dbReference type="ChEBI" id="CHEBI:58349"/>
    </ligand>
</feature>
<evidence type="ECO:0000256" key="6">
    <source>
        <dbReference type="ARBA" id="ARBA00022619"/>
    </source>
</evidence>
<dbReference type="SUPFAM" id="SSF53927">
    <property type="entry name" value="Cytidine deaminase-like"/>
    <property type="match status" value="1"/>
</dbReference>
<reference evidence="17 18" key="1">
    <citation type="submission" date="2019-06" db="EMBL/GenBank/DDBJ databases">
        <authorList>
            <person name="Li M."/>
        </authorList>
    </citation>
    <scope>NUCLEOTIDE SEQUENCE [LARGE SCALE GENOMIC DNA]</scope>
    <source>
        <strain evidence="17 18">BGMRC6574</strain>
    </source>
</reference>
<dbReference type="SUPFAM" id="SSF53597">
    <property type="entry name" value="Dihydrofolate reductase-like"/>
    <property type="match status" value="1"/>
</dbReference>
<dbReference type="InterPro" id="IPR004794">
    <property type="entry name" value="Eubact_RibD"/>
</dbReference>
<keyword evidence="8 12" id="KW-0862">Zinc</keyword>
<keyword evidence="10 12" id="KW-0560">Oxidoreductase</keyword>
<feature type="active site" description="Proton donor" evidence="13">
    <location>
        <position position="67"/>
    </location>
</feature>
<dbReference type="PANTHER" id="PTHR38011:SF7">
    <property type="entry name" value="2,5-DIAMINO-6-RIBOSYLAMINO-4(3H)-PYRIMIDINONE 5'-PHOSPHATE REDUCTASE"/>
    <property type="match status" value="1"/>
</dbReference>
<dbReference type="PIRSF" id="PIRSF006769">
    <property type="entry name" value="RibD"/>
    <property type="match status" value="1"/>
</dbReference>
<dbReference type="InterPro" id="IPR016192">
    <property type="entry name" value="APOBEC/CMP_deaminase_Zn-bd"/>
</dbReference>
<sequence length="375" mass="39573">MGSEPDGTSVTTLDRRMMAAAIRLSKRNTGRTASNPSVATLIVRDEGNGAAIVGRGVTALGGRPHAETVALDEAGEAARGATAYVTLEPCAHHGRTPPCARALVEAGVSRVVVAATDPDPRVSGRGYAILREAGITVETGVLAEDAAHAMADYLTQRVHHRPHVTLKLAVSADGAIGRRTGGQVAVTGALVRAQVHLLRARSHAVLVGIGTVLADDPELTCRIEGLKDRSPIRVVLDRRLRTPPSSKLVRDAGRVPLWLASTRPAEDPARRVLAAAGVRFPAVVGSNDAIALPELLEDFAAAGIQAVMVEGGAETARSFLAEDLVDRIALYTGAKNIGGDTVTSPVTMEAVPEGFVQTRFMRYGGDEYREYERIR</sequence>
<evidence type="ECO:0000313" key="18">
    <source>
        <dbReference type="Proteomes" id="UP000320314"/>
    </source>
</evidence>
<evidence type="ECO:0000256" key="4">
    <source>
        <dbReference type="ARBA" id="ARBA00005259"/>
    </source>
</evidence>
<keyword evidence="6 12" id="KW-0686">Riboflavin biosynthesis</keyword>
<dbReference type="EC" id="3.5.4.26" evidence="12"/>
<proteinExistence type="inferred from homology"/>
<accession>A0A506UEI9</accession>
<comment type="catalytic activity">
    <reaction evidence="12">
        <text>5-amino-6-(5-phospho-D-ribitylamino)uracil + NADP(+) = 5-amino-6-(5-phospho-D-ribosylamino)uracil + NADPH + H(+)</text>
        <dbReference type="Rhea" id="RHEA:17845"/>
        <dbReference type="ChEBI" id="CHEBI:15378"/>
        <dbReference type="ChEBI" id="CHEBI:57783"/>
        <dbReference type="ChEBI" id="CHEBI:58349"/>
        <dbReference type="ChEBI" id="CHEBI:58421"/>
        <dbReference type="ChEBI" id="CHEBI:58453"/>
        <dbReference type="EC" id="1.1.1.193"/>
    </reaction>
</comment>